<organism evidence="1 2">
    <name type="scientific">Phyllotreta striolata</name>
    <name type="common">Striped flea beetle</name>
    <name type="synonym">Crioceris striolata</name>
    <dbReference type="NCBI Taxonomy" id="444603"/>
    <lineage>
        <taxon>Eukaryota</taxon>
        <taxon>Metazoa</taxon>
        <taxon>Ecdysozoa</taxon>
        <taxon>Arthropoda</taxon>
        <taxon>Hexapoda</taxon>
        <taxon>Insecta</taxon>
        <taxon>Pterygota</taxon>
        <taxon>Neoptera</taxon>
        <taxon>Endopterygota</taxon>
        <taxon>Coleoptera</taxon>
        <taxon>Polyphaga</taxon>
        <taxon>Cucujiformia</taxon>
        <taxon>Chrysomeloidea</taxon>
        <taxon>Chrysomelidae</taxon>
        <taxon>Galerucinae</taxon>
        <taxon>Alticini</taxon>
        <taxon>Phyllotreta</taxon>
    </lineage>
</organism>
<protein>
    <submittedName>
        <fullName evidence="1">Uncharacterized protein</fullName>
    </submittedName>
</protein>
<evidence type="ECO:0000313" key="2">
    <source>
        <dbReference type="Proteomes" id="UP001153712"/>
    </source>
</evidence>
<keyword evidence="2" id="KW-1185">Reference proteome</keyword>
<gene>
    <name evidence="1" type="ORF">PHYEVI_LOCUS413</name>
</gene>
<reference evidence="1" key="1">
    <citation type="submission" date="2022-01" db="EMBL/GenBank/DDBJ databases">
        <authorList>
            <person name="King R."/>
        </authorList>
    </citation>
    <scope>NUCLEOTIDE SEQUENCE</scope>
</reference>
<evidence type="ECO:0000313" key="1">
    <source>
        <dbReference type="EMBL" id="CAG9853946.1"/>
    </source>
</evidence>
<sequence length="108" mass="13061">MAIFKRKKRLFSALWPDASRGKSETYKMYFNYGHDCTLEDLKDNYDWDYAPEWSVCGKLKRWWARMRVVSDTSKFYTHHLRSYGAISAERKRHLQNYPNVFHPFSLGR</sequence>
<accession>A0A9N9XIT4</accession>
<dbReference type="EMBL" id="OU900094">
    <property type="protein sequence ID" value="CAG9853946.1"/>
    <property type="molecule type" value="Genomic_DNA"/>
</dbReference>
<dbReference type="Proteomes" id="UP001153712">
    <property type="component" value="Chromosome 1"/>
</dbReference>
<proteinExistence type="predicted"/>
<dbReference type="AlphaFoldDB" id="A0A9N9XIT4"/>
<name>A0A9N9XIT4_PHYSR</name>